<organism evidence="4 5">
    <name type="scientific">Xiphophorus maculatus</name>
    <name type="common">Southern platyfish</name>
    <name type="synonym">Platypoecilus maculatus</name>
    <dbReference type="NCBI Taxonomy" id="8083"/>
    <lineage>
        <taxon>Eukaryota</taxon>
        <taxon>Metazoa</taxon>
        <taxon>Chordata</taxon>
        <taxon>Craniata</taxon>
        <taxon>Vertebrata</taxon>
        <taxon>Euteleostomi</taxon>
        <taxon>Actinopterygii</taxon>
        <taxon>Neopterygii</taxon>
        <taxon>Teleostei</taxon>
        <taxon>Neoteleostei</taxon>
        <taxon>Acanthomorphata</taxon>
        <taxon>Ovalentaria</taxon>
        <taxon>Atherinomorphae</taxon>
        <taxon>Cyprinodontiformes</taxon>
        <taxon>Poeciliidae</taxon>
        <taxon>Poeciliinae</taxon>
        <taxon>Xiphophorus</taxon>
    </lineage>
</organism>
<dbReference type="PANTHER" id="PTHR47633">
    <property type="entry name" value="IMMUNOGLOBULIN"/>
    <property type="match status" value="1"/>
</dbReference>
<dbReference type="SMART" id="SM00409">
    <property type="entry name" value="IG"/>
    <property type="match status" value="1"/>
</dbReference>
<protein>
    <recommendedName>
        <fullName evidence="3">Ig-like domain-containing protein</fullName>
    </recommendedName>
</protein>
<dbReference type="GO" id="GO:0004672">
    <property type="term" value="F:protein kinase activity"/>
    <property type="evidence" value="ECO:0007669"/>
    <property type="project" value="TreeGrafter"/>
</dbReference>
<dbReference type="InterPro" id="IPR036179">
    <property type="entry name" value="Ig-like_dom_sf"/>
</dbReference>
<keyword evidence="1" id="KW-1015">Disulfide bond</keyword>
<evidence type="ECO:0000259" key="3">
    <source>
        <dbReference type="PROSITE" id="PS50835"/>
    </source>
</evidence>
<reference evidence="4" key="3">
    <citation type="submission" date="2025-08" db="UniProtKB">
        <authorList>
            <consortium name="Ensembl"/>
        </authorList>
    </citation>
    <scope>IDENTIFICATION</scope>
    <source>
        <strain evidence="4">JP 163 A</strain>
    </source>
</reference>
<reference evidence="5" key="1">
    <citation type="submission" date="2012-01" db="EMBL/GenBank/DDBJ databases">
        <authorList>
            <person name="Walter R."/>
            <person name="Schartl M."/>
            <person name="Warren W."/>
        </authorList>
    </citation>
    <scope>NUCLEOTIDE SEQUENCE [LARGE SCALE GENOMIC DNA]</scope>
    <source>
        <strain evidence="5">JP 163 A</strain>
    </source>
</reference>
<dbReference type="InterPro" id="IPR007110">
    <property type="entry name" value="Ig-like_dom"/>
</dbReference>
<dbReference type="InterPro" id="IPR003598">
    <property type="entry name" value="Ig_sub2"/>
</dbReference>
<evidence type="ECO:0000313" key="4">
    <source>
        <dbReference type="Ensembl" id="ENSXMAP00000036194.1"/>
    </source>
</evidence>
<reference evidence="4" key="4">
    <citation type="submission" date="2025-09" db="UniProtKB">
        <authorList>
            <consortium name="Ensembl"/>
        </authorList>
    </citation>
    <scope>IDENTIFICATION</scope>
    <source>
        <strain evidence="4">JP 163 A</strain>
    </source>
</reference>
<dbReference type="InterPro" id="IPR003599">
    <property type="entry name" value="Ig_sub"/>
</dbReference>
<keyword evidence="5" id="KW-1185">Reference proteome</keyword>
<dbReference type="InterPro" id="IPR013098">
    <property type="entry name" value="Ig_I-set"/>
</dbReference>
<dbReference type="PANTHER" id="PTHR47633:SF4">
    <property type="entry name" value="MYOPALLADIN ISOFORM X1"/>
    <property type="match status" value="1"/>
</dbReference>
<dbReference type="Ensembl" id="ENSXMAT00000028167.1">
    <property type="protein sequence ID" value="ENSXMAP00000036194.1"/>
    <property type="gene ID" value="ENSXMAG00000025783.1"/>
</dbReference>
<dbReference type="AlphaFoldDB" id="A0A3B5QYG3"/>
<dbReference type="GO" id="GO:0030018">
    <property type="term" value="C:Z disc"/>
    <property type="evidence" value="ECO:0007669"/>
    <property type="project" value="TreeGrafter"/>
</dbReference>
<dbReference type="STRING" id="8083.ENSXMAP00000036194"/>
<accession>A0A3B5QYG3</accession>
<name>A0A3B5QYG3_XIPMA</name>
<dbReference type="PROSITE" id="PS50835">
    <property type="entry name" value="IG_LIKE"/>
    <property type="match status" value="1"/>
</dbReference>
<keyword evidence="2" id="KW-0393">Immunoglobulin domain</keyword>
<dbReference type="FunFam" id="2.60.40.10:FF:000032">
    <property type="entry name" value="palladin isoform X1"/>
    <property type="match status" value="1"/>
</dbReference>
<dbReference type="InParanoid" id="A0A3B5QYG3"/>
<dbReference type="Pfam" id="PF07679">
    <property type="entry name" value="I-set"/>
    <property type="match status" value="1"/>
</dbReference>
<dbReference type="Proteomes" id="UP000002852">
    <property type="component" value="Unassembled WGS sequence"/>
</dbReference>
<sequence length="102" mass="10812">AIISPSTSSTRKKSSSGTSKILSSLLCDCSTQIGQTIKLTCRVLGFPKPVVSWIKVQHGARCSLTILCPEGEDSGTYTCFTHNDSGQASCEAQLTVEEGQQS</sequence>
<proteinExistence type="predicted"/>
<evidence type="ECO:0000256" key="2">
    <source>
        <dbReference type="ARBA" id="ARBA00023319"/>
    </source>
</evidence>
<reference evidence="5" key="2">
    <citation type="journal article" date="2013" name="Nat. Genet.">
        <title>The genome of the platyfish, Xiphophorus maculatus, provides insights into evolutionary adaptation and several complex traits.</title>
        <authorList>
            <person name="Schartl M."/>
            <person name="Walter R.B."/>
            <person name="Shen Y."/>
            <person name="Garcia T."/>
            <person name="Catchen J."/>
            <person name="Amores A."/>
            <person name="Braasch I."/>
            <person name="Chalopin D."/>
            <person name="Volff J.N."/>
            <person name="Lesch K.P."/>
            <person name="Bisazza A."/>
            <person name="Minx P."/>
            <person name="Hillier L."/>
            <person name="Wilson R.K."/>
            <person name="Fuerstenberg S."/>
            <person name="Boore J."/>
            <person name="Searle S."/>
            <person name="Postlethwait J.H."/>
            <person name="Warren W.C."/>
        </authorList>
    </citation>
    <scope>NUCLEOTIDE SEQUENCE [LARGE SCALE GENOMIC DNA]</scope>
    <source>
        <strain evidence="5">JP 163 A</strain>
    </source>
</reference>
<evidence type="ECO:0000256" key="1">
    <source>
        <dbReference type="ARBA" id="ARBA00023157"/>
    </source>
</evidence>
<evidence type="ECO:0000313" key="5">
    <source>
        <dbReference type="Proteomes" id="UP000002852"/>
    </source>
</evidence>
<dbReference type="InterPro" id="IPR013783">
    <property type="entry name" value="Ig-like_fold"/>
</dbReference>
<dbReference type="SMART" id="SM00408">
    <property type="entry name" value="IGc2"/>
    <property type="match status" value="1"/>
</dbReference>
<dbReference type="SUPFAM" id="SSF48726">
    <property type="entry name" value="Immunoglobulin"/>
    <property type="match status" value="1"/>
</dbReference>
<feature type="domain" description="Ig-like" evidence="3">
    <location>
        <begin position="5"/>
        <end position="95"/>
    </location>
</feature>
<dbReference type="Gene3D" id="2.60.40.10">
    <property type="entry name" value="Immunoglobulins"/>
    <property type="match status" value="2"/>
</dbReference>